<evidence type="ECO:0000313" key="2">
    <source>
        <dbReference type="Proteomes" id="UP000499080"/>
    </source>
</evidence>
<dbReference type="EMBL" id="BGPR01010480">
    <property type="protein sequence ID" value="GBN46393.1"/>
    <property type="molecule type" value="Genomic_DNA"/>
</dbReference>
<dbReference type="AlphaFoldDB" id="A0A4Y2P5S0"/>
<gene>
    <name evidence="1" type="ORF">AVEN_23273_1</name>
</gene>
<organism evidence="1 2">
    <name type="scientific">Araneus ventricosus</name>
    <name type="common">Orbweaver spider</name>
    <name type="synonym">Epeira ventricosa</name>
    <dbReference type="NCBI Taxonomy" id="182803"/>
    <lineage>
        <taxon>Eukaryota</taxon>
        <taxon>Metazoa</taxon>
        <taxon>Ecdysozoa</taxon>
        <taxon>Arthropoda</taxon>
        <taxon>Chelicerata</taxon>
        <taxon>Arachnida</taxon>
        <taxon>Araneae</taxon>
        <taxon>Araneomorphae</taxon>
        <taxon>Entelegynae</taxon>
        <taxon>Araneoidea</taxon>
        <taxon>Araneidae</taxon>
        <taxon>Araneus</taxon>
    </lineage>
</organism>
<name>A0A4Y2P5S0_ARAVE</name>
<evidence type="ECO:0000313" key="1">
    <source>
        <dbReference type="EMBL" id="GBN46393.1"/>
    </source>
</evidence>
<proteinExistence type="predicted"/>
<protein>
    <submittedName>
        <fullName evidence="1">Uncharacterized protein</fullName>
    </submittedName>
</protein>
<sequence>MPAFRHPHLQPHPVVQRQNMELRIVSVATGSFVVTGNKDPLSPRAHPHWSGGNWLLSHCCICKYTLNECCSVAPLVGGSEERSDFTLVDDFRNAAYLWLFKLRSLAGALYMARNIFSPACEIASDVDEGL</sequence>
<accession>A0A4Y2P5S0</accession>
<dbReference type="OrthoDB" id="8246565at2759"/>
<keyword evidence="2" id="KW-1185">Reference proteome</keyword>
<reference evidence="1 2" key="1">
    <citation type="journal article" date="2019" name="Sci. Rep.">
        <title>Orb-weaving spider Araneus ventricosus genome elucidates the spidroin gene catalogue.</title>
        <authorList>
            <person name="Kono N."/>
            <person name="Nakamura H."/>
            <person name="Ohtoshi R."/>
            <person name="Moran D.A.P."/>
            <person name="Shinohara A."/>
            <person name="Yoshida Y."/>
            <person name="Fujiwara M."/>
            <person name="Mori M."/>
            <person name="Tomita M."/>
            <person name="Arakawa K."/>
        </authorList>
    </citation>
    <scope>NUCLEOTIDE SEQUENCE [LARGE SCALE GENOMIC DNA]</scope>
</reference>
<comment type="caution">
    <text evidence="1">The sequence shown here is derived from an EMBL/GenBank/DDBJ whole genome shotgun (WGS) entry which is preliminary data.</text>
</comment>
<dbReference type="Proteomes" id="UP000499080">
    <property type="component" value="Unassembled WGS sequence"/>
</dbReference>